<dbReference type="SUPFAM" id="SSF53146">
    <property type="entry name" value="Nitrogenase accessory factor-like"/>
    <property type="match status" value="1"/>
</dbReference>
<feature type="domain" description="Dinitrogenase iron-molybdenum cofactor N-terminal" evidence="4">
    <location>
        <begin position="4"/>
        <end position="75"/>
    </location>
</feature>
<dbReference type="RefSeq" id="WP_196124306.1">
    <property type="nucleotide sequence ID" value="NZ_JADPMR010000004.1"/>
</dbReference>
<dbReference type="Gene3D" id="3.30.420.130">
    <property type="entry name" value="Dinitrogenase iron-molybdenum cofactor biosynthesis domain"/>
    <property type="match status" value="1"/>
</dbReference>
<accession>A0ABS0GJL9</accession>
<comment type="caution">
    <text evidence="5">The sequence shown here is derived from an EMBL/GenBank/DDBJ whole genome shotgun (WGS) entry which is preliminary data.</text>
</comment>
<evidence type="ECO:0000256" key="2">
    <source>
        <dbReference type="ARBA" id="ARBA00023231"/>
    </source>
</evidence>
<gene>
    <name evidence="5" type="ORF">I1A42_18130</name>
</gene>
<dbReference type="PANTHER" id="PTHR33937:SF1">
    <property type="entry name" value="IRON-MOLIBDENUM COFACTOR PROCESSING PROTEIN"/>
    <property type="match status" value="1"/>
</dbReference>
<evidence type="ECO:0000313" key="5">
    <source>
        <dbReference type="EMBL" id="MBF9002393.1"/>
    </source>
</evidence>
<organism evidence="5 6">
    <name type="scientific">Vibrio nitrifigilis</name>
    <dbReference type="NCBI Taxonomy" id="2789781"/>
    <lineage>
        <taxon>Bacteria</taxon>
        <taxon>Pseudomonadati</taxon>
        <taxon>Pseudomonadota</taxon>
        <taxon>Gammaproteobacteria</taxon>
        <taxon>Vibrionales</taxon>
        <taxon>Vibrionaceae</taxon>
        <taxon>Vibrio</taxon>
    </lineage>
</organism>
<dbReference type="Gene3D" id="1.10.150.590">
    <property type="entry name" value="Dinitrogenase iron-molybdenum cofactor, N-terminal"/>
    <property type="match status" value="1"/>
</dbReference>
<dbReference type="Proteomes" id="UP000597206">
    <property type="component" value="Unassembled WGS sequence"/>
</dbReference>
<keyword evidence="6" id="KW-1185">Reference proteome</keyword>
<dbReference type="InterPro" id="IPR051840">
    <property type="entry name" value="NifX/NifY_domain"/>
</dbReference>
<evidence type="ECO:0000259" key="3">
    <source>
        <dbReference type="Pfam" id="PF02579"/>
    </source>
</evidence>
<evidence type="ECO:0000313" key="6">
    <source>
        <dbReference type="Proteomes" id="UP000597206"/>
    </source>
</evidence>
<dbReference type="Pfam" id="PF02579">
    <property type="entry name" value="Nitro_FeMo-Co"/>
    <property type="match status" value="1"/>
</dbReference>
<name>A0ABS0GJL9_9VIBR</name>
<dbReference type="EMBL" id="JADPMR010000004">
    <property type="protein sequence ID" value="MBF9002393.1"/>
    <property type="molecule type" value="Genomic_DNA"/>
</dbReference>
<keyword evidence="2" id="KW-0535">Nitrogen fixation</keyword>
<protein>
    <submittedName>
        <fullName evidence="5">Dinitrogenase iron-molybdenum cofactor</fullName>
    </submittedName>
</protein>
<dbReference type="InterPro" id="IPR031763">
    <property type="entry name" value="NafY_N"/>
</dbReference>
<comment type="similarity">
    <text evidence="1">Belongs to the NifX/NifY family.</text>
</comment>
<dbReference type="PANTHER" id="PTHR33937">
    <property type="entry name" value="IRON-MOLYBDENUM PROTEIN-RELATED-RELATED"/>
    <property type="match status" value="1"/>
</dbReference>
<feature type="domain" description="Dinitrogenase iron-molybdenum cofactor biosynthesis" evidence="3">
    <location>
        <begin position="108"/>
        <end position="198"/>
    </location>
</feature>
<evidence type="ECO:0000256" key="1">
    <source>
        <dbReference type="ARBA" id="ARBA00010285"/>
    </source>
</evidence>
<dbReference type="InterPro" id="IPR036105">
    <property type="entry name" value="DiNase_FeMo-co_biosyn_sf"/>
</dbReference>
<evidence type="ECO:0000259" key="4">
    <source>
        <dbReference type="Pfam" id="PF16844"/>
    </source>
</evidence>
<dbReference type="CDD" id="cd00853">
    <property type="entry name" value="NifX"/>
    <property type="match status" value="1"/>
</dbReference>
<proteinExistence type="inferred from homology"/>
<dbReference type="InterPro" id="IPR038127">
    <property type="entry name" value="NafY_N_sf"/>
</dbReference>
<dbReference type="InterPro" id="IPR034169">
    <property type="entry name" value="NifX-like"/>
</dbReference>
<dbReference type="InterPro" id="IPR003731">
    <property type="entry name" value="Di-Nase_FeMo-co_biosynth"/>
</dbReference>
<sequence length="228" mass="24632">MDTLTEQAALRVAMAVKSLPNVNVRSLLGLLIQHLGEPLSEEKLMGLSAQAFHLMINSLGSDASRKDITSALNTLTDPSLSQVGVPTVKVTQPLAGPKLRVALTSNQGEMINGHYGSCMRVLIYEVNDFAYQLVDVRPIDAGLKGEDRALFLLSKIKDCQILFTLSIGGPAAARVTRANIHPIKRAVPQSADDALTELSTVIRQSPPPWLQKCMGIYHPKNLVDADVA</sequence>
<reference evidence="5 6" key="1">
    <citation type="submission" date="2020-11" db="EMBL/GenBank/DDBJ databases">
        <title>Vibrio nitrifigilis sp. nov., a marine nitrogen-fixing bacterium isolated from the lagoon sediment of an islet inside an atoll.</title>
        <authorList>
            <person name="Wang L.-T."/>
            <person name="Shieh W.Y."/>
        </authorList>
    </citation>
    <scope>NUCLEOTIDE SEQUENCE [LARGE SCALE GENOMIC DNA]</scope>
    <source>
        <strain evidence="5 6">NFV-1</strain>
    </source>
</reference>
<dbReference type="Pfam" id="PF16844">
    <property type="entry name" value="DIMCO_N"/>
    <property type="match status" value="1"/>
</dbReference>